<dbReference type="PROSITE" id="PS51120">
    <property type="entry name" value="LDLRB"/>
    <property type="match status" value="1"/>
</dbReference>
<feature type="repeat" description="LDL-receptor class B" evidence="1">
    <location>
        <begin position="80"/>
        <end position="123"/>
    </location>
</feature>
<dbReference type="SMART" id="SM00135">
    <property type="entry name" value="LY"/>
    <property type="match status" value="3"/>
</dbReference>
<feature type="non-terminal residue" evidence="2">
    <location>
        <position position="1"/>
    </location>
</feature>
<sequence length="162" mass="18307">AGAGRSEIRYFTLSALNQHTTVASDLGAPDGIAFDWIHKRIYYSDYLNQTISSMALNGSDRTVIARVPRPRAIMLDPCRGYMYWTDWGMNAKIERATLGGNFRTAIVNTSLVWPNGLTLDYEEERIYWADASLQKIERCSLTGTNREVVGWHSNLSICHDTL</sequence>
<evidence type="ECO:0000313" key="2">
    <source>
        <dbReference type="EMBL" id="CAI9624719.1"/>
    </source>
</evidence>
<evidence type="ECO:0000256" key="1">
    <source>
        <dbReference type="PROSITE-ProRule" id="PRU00461"/>
    </source>
</evidence>
<dbReference type="Proteomes" id="UP001162483">
    <property type="component" value="Unassembled WGS sequence"/>
</dbReference>
<protein>
    <submittedName>
        <fullName evidence="2">Uncharacterized protein</fullName>
    </submittedName>
</protein>
<dbReference type="InterPro" id="IPR050778">
    <property type="entry name" value="Cueball_EGF_LRP_Nidogen"/>
</dbReference>
<proteinExistence type="predicted"/>
<accession>A0ABN9HSD8</accession>
<comment type="caution">
    <text evidence="2">The sequence shown here is derived from an EMBL/GenBank/DDBJ whole genome shotgun (WGS) entry which is preliminary data.</text>
</comment>
<reference evidence="2" key="1">
    <citation type="submission" date="2023-05" db="EMBL/GenBank/DDBJ databases">
        <authorList>
            <person name="Stuckert A."/>
        </authorList>
    </citation>
    <scope>NUCLEOTIDE SEQUENCE</scope>
</reference>
<gene>
    <name evidence="2" type="ORF">SPARVUS_LOCUS16744704</name>
</gene>
<dbReference type="PANTHER" id="PTHR46513">
    <property type="entry name" value="VITELLOGENIN RECEPTOR-LIKE PROTEIN-RELATED-RELATED"/>
    <property type="match status" value="1"/>
</dbReference>
<dbReference type="EMBL" id="CATNWA010021995">
    <property type="protein sequence ID" value="CAI9624719.1"/>
    <property type="molecule type" value="Genomic_DNA"/>
</dbReference>
<dbReference type="SUPFAM" id="SSF63825">
    <property type="entry name" value="YWTD domain"/>
    <property type="match status" value="1"/>
</dbReference>
<keyword evidence="3" id="KW-1185">Reference proteome</keyword>
<name>A0ABN9HSD8_9NEOB</name>
<dbReference type="Pfam" id="PF00058">
    <property type="entry name" value="Ldl_recept_b"/>
    <property type="match status" value="1"/>
</dbReference>
<dbReference type="Gene3D" id="2.120.10.30">
    <property type="entry name" value="TolB, C-terminal domain"/>
    <property type="match status" value="1"/>
</dbReference>
<dbReference type="InterPro" id="IPR011042">
    <property type="entry name" value="6-blade_b-propeller_TolB-like"/>
</dbReference>
<evidence type="ECO:0000313" key="3">
    <source>
        <dbReference type="Proteomes" id="UP001162483"/>
    </source>
</evidence>
<dbReference type="InterPro" id="IPR000033">
    <property type="entry name" value="LDLR_classB_rpt"/>
</dbReference>
<organism evidence="2 3">
    <name type="scientific">Staurois parvus</name>
    <dbReference type="NCBI Taxonomy" id="386267"/>
    <lineage>
        <taxon>Eukaryota</taxon>
        <taxon>Metazoa</taxon>
        <taxon>Chordata</taxon>
        <taxon>Craniata</taxon>
        <taxon>Vertebrata</taxon>
        <taxon>Euteleostomi</taxon>
        <taxon>Amphibia</taxon>
        <taxon>Batrachia</taxon>
        <taxon>Anura</taxon>
        <taxon>Neobatrachia</taxon>
        <taxon>Ranoidea</taxon>
        <taxon>Ranidae</taxon>
        <taxon>Staurois</taxon>
    </lineage>
</organism>